<name>A0A2B4RWU0_STYPI</name>
<comment type="subcellular location">
    <subcellularLocation>
        <location evidence="1">Membrane</location>
        <topology evidence="1">Single-pass type I membrane protein</topology>
    </subcellularLocation>
</comment>
<feature type="repeat" description="Cys-rich GLG1" evidence="8">
    <location>
        <begin position="622"/>
        <end position="686"/>
    </location>
</feature>
<evidence type="ECO:0000313" key="12">
    <source>
        <dbReference type="EMBL" id="PFX21243.1"/>
    </source>
</evidence>
<dbReference type="STRING" id="50429.A0A2B4RWU0"/>
<dbReference type="EMBL" id="LSMT01000285">
    <property type="protein sequence ID" value="PFX21243.1"/>
    <property type="molecule type" value="Genomic_DNA"/>
</dbReference>
<evidence type="ECO:0000256" key="8">
    <source>
        <dbReference type="PROSITE-ProRule" id="PRU00622"/>
    </source>
</evidence>
<accession>A0A2B4RWU0</accession>
<dbReference type="GO" id="GO:0000139">
    <property type="term" value="C:Golgi membrane"/>
    <property type="evidence" value="ECO:0007669"/>
    <property type="project" value="InterPro"/>
</dbReference>
<sequence>MAPSHITVSLGIILLLGCHLAFSQPDNDSETDRQTDNRVDSNKQIERKEEDGNRVFEQSNRVPKATERHIQPTVANSDDEEGQRDAPTEQKRRDGKIRFAGGNQKIGGNESPCHDDISRLCPEVPKGNNFGLLLLWDFKRKFSTDEKFEETVKTRFCAEDLKKFPDCQKPGAIVACLMENRQNLTVQTCKHMMTKMQAIFFSDFRLISNFLADCSPDVNKYKCGRIPSEQEDDDIHSQNDVLECLEEHQDDLSQACQKQIYRLAELSSDDYHLDRPLYFACKDDRERFCAEIPSGEGKVYKCLKKHKLEEQMSDEFPDCQKPGAIVACLMENRQNLTVQTCKHMMTKMQAIFFSDFRLISNFLADCSPDVNKYKCGRIPSEQEDDDIHSQNDVLECLEEHQDDLSQACQKQIYRLAELSSDDYHLDRPLYFACKDDRERFCAEIPSGEGKVYKCLKKHKLEEQMSDEVGGGRAVEYLEMKAESLEKLNLNLCKDKLTERQKLEAKDPKANYPLMKNCLKYYKEFKEKYECERGNTKHGAMANILICLEKAIQNDEKVGGKCQAELFDLRQQLMTDYSLSPEIVAKCDLEIRDHCQKEATVKEGKTIDCLMALAEEHEGDESKIRTQCFAAVEELLEETGAGSDYRIDHTLYQACDPVVQTVCKDKGKKEGDVMVLSCLMENLHTDNMIPECEEQLLHLEFFIARDFKLDPVMQKACQEDAQKICAAESLEDQDSHPVSLILSCLYRHIVLDTDSKVSPKCAAHVERAMHQRAVDVNLMPEIQTKCVVDLGKYCSDQVEKGEEIQCLQERFYNLTTTCKEAISQFTEEEGEDYKLDRVLVRACSGMVTKFCEDIVTQGNTEGVLPCLVEHKNDQGMDEKCHTAISHWQLVEMKDFHFSHEFKKACKDDAKEHCKDSKSKHDLVVCLSKKIRDAVVNEEEHVISDTCRQHLRIEKETESENVQFDPVMMVKCMADIAKLCNKITFGQAKVLECLKDHREELSGQCKETLFQREEEEFEDPDLDYKLRKTCRKMIKVFCDDVQPSEVFSCLKKHKSDPEMERSCQDVITKRQIRQSKDVRLDPQLGKFCKLDIGKFCKEIPRGEGKIVECLKKKYELLSDECMEYMTRLMREAARDFRLDAKLSKECAVDIKKFCGGIPPSSVENCLKEHLGSVEKKECRVEIVRQMREGRTDIQSDPVLYKACAVDVKRHCSHIPFGRGKVMKCLLEAHDSNRARFDKECLTYLTSRMKMWEVAARVAPPETIGDLAVAISASPSKNYFFVIFATCLALIFVGGLVFGRLSKRIKREVKDR</sequence>
<evidence type="ECO:0000313" key="13">
    <source>
        <dbReference type="Proteomes" id="UP000225706"/>
    </source>
</evidence>
<protein>
    <submittedName>
        <fullName evidence="12">Golgi apparatus protein 1</fullName>
    </submittedName>
</protein>
<keyword evidence="5 10" id="KW-1133">Transmembrane helix</keyword>
<feature type="signal peptide" evidence="11">
    <location>
        <begin position="1"/>
        <end position="23"/>
    </location>
</feature>
<dbReference type="PANTHER" id="PTHR11884">
    <property type="entry name" value="SELECTIN LIGAND RELATED"/>
    <property type="match status" value="1"/>
</dbReference>
<keyword evidence="7" id="KW-0325">Glycoprotein</keyword>
<organism evidence="12 13">
    <name type="scientific">Stylophora pistillata</name>
    <name type="common">Smooth cauliflower coral</name>
    <dbReference type="NCBI Taxonomy" id="50429"/>
    <lineage>
        <taxon>Eukaryota</taxon>
        <taxon>Metazoa</taxon>
        <taxon>Cnidaria</taxon>
        <taxon>Anthozoa</taxon>
        <taxon>Hexacorallia</taxon>
        <taxon>Scleractinia</taxon>
        <taxon>Astrocoeniina</taxon>
        <taxon>Pocilloporidae</taxon>
        <taxon>Stylophora</taxon>
    </lineage>
</organism>
<comment type="caution">
    <text evidence="12">The sequence shown here is derived from an EMBL/GenBank/DDBJ whole genome shotgun (WGS) entry which is preliminary data.</text>
</comment>
<evidence type="ECO:0000256" key="5">
    <source>
        <dbReference type="ARBA" id="ARBA00022989"/>
    </source>
</evidence>
<evidence type="ECO:0000256" key="11">
    <source>
        <dbReference type="SAM" id="SignalP"/>
    </source>
</evidence>
<evidence type="ECO:0000256" key="4">
    <source>
        <dbReference type="ARBA" id="ARBA00022737"/>
    </source>
</evidence>
<feature type="repeat" description="Cys-rich GLG1" evidence="8">
    <location>
        <begin position="1171"/>
        <end position="1231"/>
    </location>
</feature>
<gene>
    <name evidence="12" type="primary">GLG1</name>
    <name evidence="12" type="ORF">AWC38_SpisGene14278</name>
</gene>
<evidence type="ECO:0000256" key="6">
    <source>
        <dbReference type="ARBA" id="ARBA00023136"/>
    </source>
</evidence>
<dbReference type="InterPro" id="IPR001893">
    <property type="entry name" value="Cys-rich_GLG1_repeat"/>
</dbReference>
<dbReference type="OrthoDB" id="2400221at2759"/>
<keyword evidence="3 11" id="KW-0732">Signal</keyword>
<feature type="repeat" description="Cys-rich GLG1" evidence="8">
    <location>
        <begin position="403"/>
        <end position="463"/>
    </location>
</feature>
<evidence type="ECO:0000256" key="1">
    <source>
        <dbReference type="ARBA" id="ARBA00004479"/>
    </source>
</evidence>
<feature type="compositionally biased region" description="Basic and acidic residues" evidence="9">
    <location>
        <begin position="30"/>
        <end position="54"/>
    </location>
</feature>
<feature type="region of interest" description="Disordered" evidence="9">
    <location>
        <begin position="24"/>
        <end position="111"/>
    </location>
</feature>
<feature type="repeat" description="Cys-rich GLG1" evidence="8">
    <location>
        <begin position="556"/>
        <end position="617"/>
    </location>
</feature>
<dbReference type="PANTHER" id="PTHR11884:SF1">
    <property type="entry name" value="GOLGI APPARATUS PROTEIN 1"/>
    <property type="match status" value="1"/>
</dbReference>
<keyword evidence="13" id="KW-1185">Reference proteome</keyword>
<feature type="chain" id="PRO_5012451131" evidence="11">
    <location>
        <begin position="24"/>
        <end position="1309"/>
    </location>
</feature>
<evidence type="ECO:0000256" key="9">
    <source>
        <dbReference type="SAM" id="MobiDB-lite"/>
    </source>
</evidence>
<evidence type="ECO:0000256" key="7">
    <source>
        <dbReference type="ARBA" id="ARBA00023180"/>
    </source>
</evidence>
<dbReference type="InterPro" id="IPR017873">
    <property type="entry name" value="Cys-rich_GLG1_repeat_euk"/>
</dbReference>
<feature type="repeat" description="Cys-rich GLG1" evidence="8">
    <location>
        <begin position="251"/>
        <end position="311"/>
    </location>
</feature>
<feature type="compositionally biased region" description="Basic and acidic residues" evidence="9">
    <location>
        <begin position="83"/>
        <end position="92"/>
    </location>
</feature>
<reference evidence="13" key="1">
    <citation type="journal article" date="2017" name="bioRxiv">
        <title>Comparative analysis of the genomes of Stylophora pistillata and Acropora digitifera provides evidence for extensive differences between species of corals.</title>
        <authorList>
            <person name="Voolstra C.R."/>
            <person name="Li Y."/>
            <person name="Liew Y.J."/>
            <person name="Baumgarten S."/>
            <person name="Zoccola D."/>
            <person name="Flot J.-F."/>
            <person name="Tambutte S."/>
            <person name="Allemand D."/>
            <person name="Aranda M."/>
        </authorList>
    </citation>
    <scope>NUCLEOTIDE SEQUENCE [LARGE SCALE GENOMIC DNA]</scope>
</reference>
<keyword evidence="6 10" id="KW-0472">Membrane</keyword>
<dbReference type="Proteomes" id="UP000225706">
    <property type="component" value="Unassembled WGS sequence"/>
</dbReference>
<proteinExistence type="predicted"/>
<feature type="transmembrane region" description="Helical" evidence="10">
    <location>
        <begin position="1276"/>
        <end position="1295"/>
    </location>
</feature>
<keyword evidence="2 10" id="KW-0812">Transmembrane</keyword>
<feature type="repeat" description="Cys-rich GLG1" evidence="8">
    <location>
        <begin position="940"/>
        <end position="1000"/>
    </location>
</feature>
<dbReference type="PROSITE" id="PS51289">
    <property type="entry name" value="GLG1_C_RICH"/>
    <property type="match status" value="8"/>
</dbReference>
<feature type="repeat" description="Cys-rich GLG1" evidence="8">
    <location>
        <begin position="812"/>
        <end position="874"/>
    </location>
</feature>
<evidence type="ECO:0000256" key="2">
    <source>
        <dbReference type="ARBA" id="ARBA00022692"/>
    </source>
</evidence>
<dbReference type="Pfam" id="PF00839">
    <property type="entry name" value="Cys_rich_FGFR"/>
    <property type="match status" value="15"/>
</dbReference>
<keyword evidence="4" id="KW-0677">Repeat</keyword>
<feature type="repeat" description="Cys-rich GLG1" evidence="8">
    <location>
        <begin position="1056"/>
        <end position="1116"/>
    </location>
</feature>
<dbReference type="InterPro" id="IPR039728">
    <property type="entry name" value="GLG1"/>
</dbReference>
<evidence type="ECO:0000256" key="10">
    <source>
        <dbReference type="SAM" id="Phobius"/>
    </source>
</evidence>
<evidence type="ECO:0000256" key="3">
    <source>
        <dbReference type="ARBA" id="ARBA00022729"/>
    </source>
</evidence>